<name>A0A409VSJ2_9AGAR</name>
<dbReference type="InterPro" id="IPR038084">
    <property type="entry name" value="PduO/GlcC-like_sf"/>
</dbReference>
<reference evidence="1 2" key="1">
    <citation type="journal article" date="2018" name="Evol. Lett.">
        <title>Horizontal gene cluster transfer increased hallucinogenic mushroom diversity.</title>
        <authorList>
            <person name="Reynolds H.T."/>
            <person name="Vijayakumar V."/>
            <person name="Gluck-Thaler E."/>
            <person name="Korotkin H.B."/>
            <person name="Matheny P.B."/>
            <person name="Slot J.C."/>
        </authorList>
    </citation>
    <scope>NUCLEOTIDE SEQUENCE [LARGE SCALE GENOMIC DNA]</scope>
    <source>
        <strain evidence="1 2">SRW20</strain>
    </source>
</reference>
<dbReference type="FunCoup" id="A0A409VSJ2">
    <property type="interactions" value="11"/>
</dbReference>
<dbReference type="GO" id="GO:0006620">
    <property type="term" value="P:post-translational protein targeting to endoplasmic reticulum membrane"/>
    <property type="evidence" value="ECO:0007669"/>
    <property type="project" value="TreeGrafter"/>
</dbReference>
<dbReference type="SUPFAM" id="SSF143744">
    <property type="entry name" value="GlcG-like"/>
    <property type="match status" value="1"/>
</dbReference>
<dbReference type="Proteomes" id="UP000284706">
    <property type="component" value="Unassembled WGS sequence"/>
</dbReference>
<evidence type="ECO:0008006" key="3">
    <source>
        <dbReference type="Google" id="ProtNLM"/>
    </source>
</evidence>
<proteinExistence type="predicted"/>
<dbReference type="Pfam" id="PF03928">
    <property type="entry name" value="HbpS-like"/>
    <property type="match status" value="1"/>
</dbReference>
<evidence type="ECO:0000313" key="1">
    <source>
        <dbReference type="EMBL" id="PPQ69197.1"/>
    </source>
</evidence>
<dbReference type="GO" id="GO:0072380">
    <property type="term" value="C:TRC complex"/>
    <property type="evidence" value="ECO:0007669"/>
    <property type="project" value="TreeGrafter"/>
</dbReference>
<dbReference type="STRING" id="231916.A0A409VSJ2"/>
<dbReference type="InterPro" id="IPR005624">
    <property type="entry name" value="PduO/GlcC-like"/>
</dbReference>
<dbReference type="PIRSF" id="PIRSF008757">
    <property type="entry name" value="UCP008757"/>
    <property type="match status" value="1"/>
</dbReference>
<sequence length="167" mass="18348">MSAFPPIEVLAKEPQTLVFQSFTADSAWILGGILRQLSLEHPQPVAIRITHANGQVLFSTYTRPGTNPDSESWIARKTASVFRWGTSTLHLGQKLREKGHKGDRLSETMVIDDSKYACHGGGFPIKVQGVEGVVAVAVISGLAQTEDHAIVVEGIKKYLREVEKREI</sequence>
<dbReference type="PANTHER" id="PTHR28255:SF1">
    <property type="entry name" value="UPF0303 PROTEIN YBR137W"/>
    <property type="match status" value="1"/>
</dbReference>
<keyword evidence="2" id="KW-1185">Reference proteome</keyword>
<protein>
    <recommendedName>
        <fullName evidence="3">DUF967 domain protein</fullName>
    </recommendedName>
</protein>
<dbReference type="EMBL" id="NHYE01005578">
    <property type="protein sequence ID" value="PPQ69197.1"/>
    <property type="molecule type" value="Genomic_DNA"/>
</dbReference>
<dbReference type="Gene3D" id="3.30.450.150">
    <property type="entry name" value="Haem-degrading domain"/>
    <property type="match status" value="1"/>
</dbReference>
<dbReference type="InParanoid" id="A0A409VSJ2"/>
<organism evidence="1 2">
    <name type="scientific">Gymnopilus dilepis</name>
    <dbReference type="NCBI Taxonomy" id="231916"/>
    <lineage>
        <taxon>Eukaryota</taxon>
        <taxon>Fungi</taxon>
        <taxon>Dikarya</taxon>
        <taxon>Basidiomycota</taxon>
        <taxon>Agaricomycotina</taxon>
        <taxon>Agaricomycetes</taxon>
        <taxon>Agaricomycetidae</taxon>
        <taxon>Agaricales</taxon>
        <taxon>Agaricineae</taxon>
        <taxon>Hymenogastraceae</taxon>
        <taxon>Gymnopilus</taxon>
    </lineage>
</organism>
<gene>
    <name evidence="1" type="ORF">CVT26_003637</name>
</gene>
<dbReference type="AlphaFoldDB" id="A0A409VSJ2"/>
<dbReference type="InterPro" id="IPR010371">
    <property type="entry name" value="YBR137W-like"/>
</dbReference>
<accession>A0A409VSJ2</accession>
<comment type="caution">
    <text evidence="1">The sequence shown here is derived from an EMBL/GenBank/DDBJ whole genome shotgun (WGS) entry which is preliminary data.</text>
</comment>
<dbReference type="OrthoDB" id="2209940at2759"/>
<evidence type="ECO:0000313" key="2">
    <source>
        <dbReference type="Proteomes" id="UP000284706"/>
    </source>
</evidence>
<dbReference type="PANTHER" id="PTHR28255">
    <property type="match status" value="1"/>
</dbReference>